<dbReference type="InterPro" id="IPR029068">
    <property type="entry name" value="Glyas_Bleomycin-R_OHBP_Dase"/>
</dbReference>
<proteinExistence type="predicted"/>
<protein>
    <submittedName>
        <fullName evidence="1">CRISPR-associated endonuclease Cas1</fullName>
        <ecNumber evidence="1">3.1.-.-</ecNumber>
    </submittedName>
</protein>
<comment type="caution">
    <text evidence="1">The sequence shown here is derived from an EMBL/GenBank/DDBJ whole genome shotgun (WGS) entry which is preliminary data.</text>
</comment>
<keyword evidence="1" id="KW-0255">Endonuclease</keyword>
<keyword evidence="1" id="KW-0378">Hydrolase</keyword>
<dbReference type="AlphaFoldDB" id="A0A9E5DC00"/>
<gene>
    <name evidence="1" type="ORF">KDK67_11735</name>
</gene>
<evidence type="ECO:0000313" key="1">
    <source>
        <dbReference type="EMBL" id="MCM1987641.1"/>
    </source>
</evidence>
<dbReference type="GO" id="GO:0004519">
    <property type="term" value="F:endonuclease activity"/>
    <property type="evidence" value="ECO:0007669"/>
    <property type="project" value="UniProtKB-KW"/>
</dbReference>
<evidence type="ECO:0000313" key="2">
    <source>
        <dbReference type="Proteomes" id="UP001056766"/>
    </source>
</evidence>
<dbReference type="GO" id="GO:0016787">
    <property type="term" value="F:hydrolase activity"/>
    <property type="evidence" value="ECO:0007669"/>
    <property type="project" value="UniProtKB-KW"/>
</dbReference>
<accession>A0A9E5DC00</accession>
<dbReference type="RefSeq" id="WP_250868986.1">
    <property type="nucleotide sequence ID" value="NZ_JAGSOI010000062.1"/>
</dbReference>
<sequence length="144" mass="16661">MVYLRYRKPIVQHKKINTSPDILASKLLTSRSPKIKKAIRFIVDLAIINLIEKGAMDSKDFVRTESFSLRLRPTGARKVTEEFNFIMSAFLNVRVADLQSFYESRKEIGAKFITELKDHSAEFRCYMVDPDGYLIEIGEAKPRE</sequence>
<dbReference type="EMBL" id="JAGSOI010000062">
    <property type="protein sequence ID" value="MCM1987641.1"/>
    <property type="molecule type" value="Genomic_DNA"/>
</dbReference>
<name>A0A9E5DC00_9EURY</name>
<dbReference type="Gene3D" id="3.10.180.10">
    <property type="entry name" value="2,3-Dihydroxybiphenyl 1,2-Dioxygenase, domain 1"/>
    <property type="match status" value="1"/>
</dbReference>
<dbReference type="SUPFAM" id="SSF54593">
    <property type="entry name" value="Glyoxalase/Bleomycin resistance protein/Dihydroxybiphenyl dioxygenase"/>
    <property type="match status" value="1"/>
</dbReference>
<keyword evidence="1" id="KW-0540">Nuclease</keyword>
<keyword evidence="2" id="KW-1185">Reference proteome</keyword>
<reference evidence="1" key="2">
    <citation type="submission" date="2021-04" db="EMBL/GenBank/DDBJ databases">
        <authorList>
            <person name="Dong X."/>
        </authorList>
    </citation>
    <scope>NUCLEOTIDE SEQUENCE</scope>
    <source>
        <strain evidence="1">LLY</strain>
    </source>
</reference>
<dbReference type="EC" id="3.1.-.-" evidence="1"/>
<reference evidence="1" key="1">
    <citation type="journal article" date="2021" name="mSystems">
        <title>Bacteria and Archaea Synergistically Convert Glycine Betaine to Biogenic Methane in the Formosa Cold Seep of the South China Sea.</title>
        <authorList>
            <person name="Li L."/>
            <person name="Zhang W."/>
            <person name="Zhang S."/>
            <person name="Song L."/>
            <person name="Sun Q."/>
            <person name="Zhang H."/>
            <person name="Xiang H."/>
            <person name="Dong X."/>
        </authorList>
    </citation>
    <scope>NUCLEOTIDE SEQUENCE</scope>
    <source>
        <strain evidence="1">LLY</strain>
    </source>
</reference>
<dbReference type="Proteomes" id="UP001056766">
    <property type="component" value="Unassembled WGS sequence"/>
</dbReference>
<organism evidence="1 2">
    <name type="scientific">Methanococcoides seepicolus</name>
    <dbReference type="NCBI Taxonomy" id="2828780"/>
    <lineage>
        <taxon>Archaea</taxon>
        <taxon>Methanobacteriati</taxon>
        <taxon>Methanobacteriota</taxon>
        <taxon>Stenosarchaea group</taxon>
        <taxon>Methanomicrobia</taxon>
        <taxon>Methanosarcinales</taxon>
        <taxon>Methanosarcinaceae</taxon>
        <taxon>Methanococcoides</taxon>
    </lineage>
</organism>